<keyword evidence="2" id="KW-0472">Membrane</keyword>
<sequence length="136" mass="15706">MRQSAEVIRKKRIIFTVGFIVLTVASYYINEKIIMPHYSQYIKQAYLAQKLAVAALYVWFGYALGIDKQTTWFMGLLAILPIVSWIGLLYLLYKSGQMLLEAKKGTDVQTSGLPTKHRKEYQPSKQKTTRPKSKRK</sequence>
<evidence type="ECO:0000256" key="1">
    <source>
        <dbReference type="SAM" id="MobiDB-lite"/>
    </source>
</evidence>
<dbReference type="EMBL" id="CP002736">
    <property type="protein sequence ID" value="AEF93810.1"/>
    <property type="molecule type" value="Genomic_DNA"/>
</dbReference>
<dbReference type="Proteomes" id="UP000009226">
    <property type="component" value="Chromosome"/>
</dbReference>
<gene>
    <name evidence="3" type="ordered locus">Desca_0934</name>
</gene>
<feature type="compositionally biased region" description="Basic residues" evidence="1">
    <location>
        <begin position="127"/>
        <end position="136"/>
    </location>
</feature>
<reference evidence="3" key="1">
    <citation type="submission" date="2011-05" db="EMBL/GenBank/DDBJ databases">
        <title>Complete sequence of Desulfotomaculum carboxydivorans CO-1-SRB.</title>
        <authorList>
            <consortium name="US DOE Joint Genome Institute"/>
            <person name="Lucas S."/>
            <person name="Han J."/>
            <person name="Lapidus A."/>
            <person name="Cheng J.-F."/>
            <person name="Goodwin L."/>
            <person name="Pitluck S."/>
            <person name="Peters L."/>
            <person name="Mikhailova N."/>
            <person name="Lu M."/>
            <person name="Han C."/>
            <person name="Tapia R."/>
            <person name="Land M."/>
            <person name="Hauser L."/>
            <person name="Kyrpides N."/>
            <person name="Ivanova N."/>
            <person name="Pagani I."/>
            <person name="Stams A."/>
            <person name="Plugge C."/>
            <person name="Muyzer G."/>
            <person name="Kuever J."/>
            <person name="Parshina S."/>
            <person name="Ivanova A."/>
            <person name="Nazina T."/>
            <person name="Woyke T."/>
        </authorList>
    </citation>
    <scope>NUCLEOTIDE SEQUENCE [LARGE SCALE GENOMIC DNA]</scope>
    <source>
        <strain evidence="3">CO-1-SRB</strain>
    </source>
</reference>
<dbReference type="AlphaFoldDB" id="F6B9W2"/>
<feature type="region of interest" description="Disordered" evidence="1">
    <location>
        <begin position="106"/>
        <end position="136"/>
    </location>
</feature>
<accession>F6B9W2</accession>
<dbReference type="STRING" id="868595.Desca_0934"/>
<keyword evidence="4" id="KW-1185">Reference proteome</keyword>
<feature type="transmembrane region" description="Helical" evidence="2">
    <location>
        <begin position="72"/>
        <end position="93"/>
    </location>
</feature>
<name>F6B9W2_DESCC</name>
<keyword evidence="2" id="KW-0812">Transmembrane</keyword>
<feature type="transmembrane region" description="Helical" evidence="2">
    <location>
        <begin position="41"/>
        <end position="60"/>
    </location>
</feature>
<organism evidence="3 4">
    <name type="scientific">Desulfotomaculum nigrificans (strain DSM 14880 / VKM B-2319 / CO-1-SRB)</name>
    <name type="common">Desulfotomaculum carboxydivorans</name>
    <dbReference type="NCBI Taxonomy" id="868595"/>
    <lineage>
        <taxon>Bacteria</taxon>
        <taxon>Bacillati</taxon>
        <taxon>Bacillota</taxon>
        <taxon>Clostridia</taxon>
        <taxon>Eubacteriales</taxon>
        <taxon>Desulfotomaculaceae</taxon>
        <taxon>Desulfotomaculum</taxon>
    </lineage>
</organism>
<protein>
    <submittedName>
        <fullName evidence="3">Uncharacterized protein</fullName>
    </submittedName>
</protein>
<feature type="transmembrane region" description="Helical" evidence="2">
    <location>
        <begin position="12"/>
        <end position="29"/>
    </location>
</feature>
<keyword evidence="2" id="KW-1133">Transmembrane helix</keyword>
<evidence type="ECO:0000313" key="4">
    <source>
        <dbReference type="Proteomes" id="UP000009226"/>
    </source>
</evidence>
<dbReference type="HOGENOM" id="CLU_1924203_0_0_9"/>
<proteinExistence type="predicted"/>
<dbReference type="RefSeq" id="WP_003540296.1">
    <property type="nucleotide sequence ID" value="NC_015565.1"/>
</dbReference>
<evidence type="ECO:0000256" key="2">
    <source>
        <dbReference type="SAM" id="Phobius"/>
    </source>
</evidence>
<evidence type="ECO:0000313" key="3">
    <source>
        <dbReference type="EMBL" id="AEF93810.1"/>
    </source>
</evidence>
<dbReference type="KEGG" id="dca:Desca_0934"/>